<proteinExistence type="predicted"/>
<organism evidence="3 4">
    <name type="scientific">Splendidivirga corallicola</name>
    <dbReference type="NCBI Taxonomy" id="3051826"/>
    <lineage>
        <taxon>Bacteria</taxon>
        <taxon>Pseudomonadati</taxon>
        <taxon>Bacteroidota</taxon>
        <taxon>Cytophagia</taxon>
        <taxon>Cytophagales</taxon>
        <taxon>Splendidivirgaceae</taxon>
        <taxon>Splendidivirga</taxon>
    </lineage>
</organism>
<dbReference type="RefSeq" id="WP_346753008.1">
    <property type="nucleotide sequence ID" value="NZ_JAUJEA010000006.1"/>
</dbReference>
<name>A0ABT8KQF5_9BACT</name>
<comment type="caution">
    <text evidence="3">The sequence shown here is derived from an EMBL/GenBank/DDBJ whole genome shotgun (WGS) entry which is preliminary data.</text>
</comment>
<dbReference type="EMBL" id="JAUJEA010000006">
    <property type="protein sequence ID" value="MDN5202984.1"/>
    <property type="molecule type" value="Genomic_DNA"/>
</dbReference>
<evidence type="ECO:0000256" key="1">
    <source>
        <dbReference type="ARBA" id="ARBA00022729"/>
    </source>
</evidence>
<keyword evidence="1" id="KW-0732">Signal</keyword>
<feature type="domain" description="Outer membrane protein beta-barrel" evidence="2">
    <location>
        <begin position="29"/>
        <end position="162"/>
    </location>
</feature>
<accession>A0ABT8KQF5</accession>
<sequence>MKLQTRTLLTLAGIIILNFNLTIIEANGQGKGDITVGGGLAFRTLSFSGVGDVPSFIGINARGSYQISDNIILAPDLTFFFPKTEGTFDWNIFEFNANGNYLFTSTGEGLQLYALAGLNFTRVKYDFEGIGGFGGFGGSFSDTNVGFNLGGGLNYPINDNVAPFAELKFTVAGYDGFGGVFGVKFKVN</sequence>
<reference evidence="3" key="1">
    <citation type="submission" date="2023-06" db="EMBL/GenBank/DDBJ databases">
        <title>Genomic of Parafulvivirga corallium.</title>
        <authorList>
            <person name="Wang G."/>
        </authorList>
    </citation>
    <scope>NUCLEOTIDE SEQUENCE</scope>
    <source>
        <strain evidence="3">BMA10</strain>
    </source>
</reference>
<dbReference type="Gene3D" id="2.40.160.20">
    <property type="match status" value="1"/>
</dbReference>
<dbReference type="Pfam" id="PF13505">
    <property type="entry name" value="OMP_b-brl"/>
    <property type="match status" value="1"/>
</dbReference>
<gene>
    <name evidence="3" type="ORF">QQ008_16460</name>
</gene>
<evidence type="ECO:0000313" key="4">
    <source>
        <dbReference type="Proteomes" id="UP001172082"/>
    </source>
</evidence>
<evidence type="ECO:0000259" key="2">
    <source>
        <dbReference type="Pfam" id="PF13505"/>
    </source>
</evidence>
<dbReference type="SUPFAM" id="SSF56925">
    <property type="entry name" value="OMPA-like"/>
    <property type="match status" value="1"/>
</dbReference>
<dbReference type="Proteomes" id="UP001172082">
    <property type="component" value="Unassembled WGS sequence"/>
</dbReference>
<keyword evidence="4" id="KW-1185">Reference proteome</keyword>
<protein>
    <submittedName>
        <fullName evidence="3">Outer membrane beta-barrel protein</fullName>
    </submittedName>
</protein>
<evidence type="ECO:0000313" key="3">
    <source>
        <dbReference type="EMBL" id="MDN5202984.1"/>
    </source>
</evidence>
<dbReference type="InterPro" id="IPR011250">
    <property type="entry name" value="OMP/PagP_B-barrel"/>
</dbReference>
<dbReference type="InterPro" id="IPR027385">
    <property type="entry name" value="Beta-barrel_OMP"/>
</dbReference>